<dbReference type="AlphaFoldDB" id="A0A6A3C926"/>
<dbReference type="PANTHER" id="PTHR33116">
    <property type="entry name" value="REVERSE TRANSCRIPTASE ZINC-BINDING DOMAIN-CONTAINING PROTEIN-RELATED-RELATED"/>
    <property type="match status" value="1"/>
</dbReference>
<dbReference type="Pfam" id="PF13966">
    <property type="entry name" value="zf-RVT"/>
    <property type="match status" value="1"/>
</dbReference>
<feature type="domain" description="Reverse transcriptase" evidence="1">
    <location>
        <begin position="470"/>
        <end position="754"/>
    </location>
</feature>
<organism evidence="2 3">
    <name type="scientific">Hibiscus syriacus</name>
    <name type="common">Rose of Sharon</name>
    <dbReference type="NCBI Taxonomy" id="106335"/>
    <lineage>
        <taxon>Eukaryota</taxon>
        <taxon>Viridiplantae</taxon>
        <taxon>Streptophyta</taxon>
        <taxon>Embryophyta</taxon>
        <taxon>Tracheophyta</taxon>
        <taxon>Spermatophyta</taxon>
        <taxon>Magnoliopsida</taxon>
        <taxon>eudicotyledons</taxon>
        <taxon>Gunneridae</taxon>
        <taxon>Pentapetalae</taxon>
        <taxon>rosids</taxon>
        <taxon>malvids</taxon>
        <taxon>Malvales</taxon>
        <taxon>Malvaceae</taxon>
        <taxon>Malvoideae</taxon>
        <taxon>Hibiscus</taxon>
    </lineage>
</organism>
<dbReference type="GO" id="GO:0003824">
    <property type="term" value="F:catalytic activity"/>
    <property type="evidence" value="ECO:0007669"/>
    <property type="project" value="InterPro"/>
</dbReference>
<dbReference type="Pfam" id="PF00078">
    <property type="entry name" value="RVT_1"/>
    <property type="match status" value="1"/>
</dbReference>
<dbReference type="InterPro" id="IPR000477">
    <property type="entry name" value="RT_dom"/>
</dbReference>
<gene>
    <name evidence="2" type="ORF">F3Y22_tig00011079pilonHSYRG00161</name>
</gene>
<dbReference type="InterPro" id="IPR005135">
    <property type="entry name" value="Endo/exonuclease/phosphatase"/>
</dbReference>
<comment type="caution">
    <text evidence="2">The sequence shown here is derived from an EMBL/GenBank/DDBJ whole genome shotgun (WGS) entry which is preliminary data.</text>
</comment>
<dbReference type="SUPFAM" id="SSF56219">
    <property type="entry name" value="DNase I-like"/>
    <property type="match status" value="1"/>
</dbReference>
<dbReference type="CDD" id="cd01650">
    <property type="entry name" value="RT_nLTR_like"/>
    <property type="match status" value="1"/>
</dbReference>
<dbReference type="PANTHER" id="PTHR33116:SF76">
    <property type="entry name" value="DUF4283 DOMAIN-CONTAINING PROTEIN"/>
    <property type="match status" value="1"/>
</dbReference>
<keyword evidence="3" id="KW-1185">Reference proteome</keyword>
<dbReference type="SUPFAM" id="SSF56672">
    <property type="entry name" value="DNA/RNA polymerases"/>
    <property type="match status" value="1"/>
</dbReference>
<name>A0A6A3C926_HIBSY</name>
<dbReference type="InterPro" id="IPR036691">
    <property type="entry name" value="Endo/exonu/phosph_ase_sf"/>
</dbReference>
<accession>A0A6A3C926</accession>
<dbReference type="PROSITE" id="PS50878">
    <property type="entry name" value="RT_POL"/>
    <property type="match status" value="1"/>
</dbReference>
<dbReference type="InterPro" id="IPR026960">
    <property type="entry name" value="RVT-Znf"/>
</dbReference>
<evidence type="ECO:0000313" key="2">
    <source>
        <dbReference type="EMBL" id="KAE8723998.1"/>
    </source>
</evidence>
<proteinExistence type="predicted"/>
<protein>
    <recommendedName>
        <fullName evidence="1">Reverse transcriptase domain-containing protein</fullName>
    </recommendedName>
</protein>
<dbReference type="Gene3D" id="3.60.10.10">
    <property type="entry name" value="Endonuclease/exonuclease/phosphatase"/>
    <property type="match status" value="1"/>
</dbReference>
<evidence type="ECO:0000313" key="3">
    <source>
        <dbReference type="Proteomes" id="UP000436088"/>
    </source>
</evidence>
<dbReference type="Proteomes" id="UP000436088">
    <property type="component" value="Unassembled WGS sequence"/>
</dbReference>
<evidence type="ECO:0000259" key="1">
    <source>
        <dbReference type="PROSITE" id="PS50878"/>
    </source>
</evidence>
<reference evidence="2" key="1">
    <citation type="submission" date="2019-09" db="EMBL/GenBank/DDBJ databases">
        <title>Draft genome information of white flower Hibiscus syriacus.</title>
        <authorList>
            <person name="Kim Y.-M."/>
        </authorList>
    </citation>
    <scope>NUCLEOTIDE SEQUENCE [LARGE SCALE GENOMIC DNA]</scope>
    <source>
        <strain evidence="2">YM2019G1</strain>
    </source>
</reference>
<dbReference type="Pfam" id="PF03372">
    <property type="entry name" value="Exo_endo_phos"/>
    <property type="match status" value="1"/>
</dbReference>
<sequence>MYTYVIQVWRRKDISASEFVSKDILAVVHDAAKGTSKASSSDLPTGSVNNSKDLGTNMVLQVGKAMETTMQALQEVDEPNLEVTMKNATADSGVMLSSETLKMVDSGVYGLTHGDADKGDSQHLQGVVPPGEFPSLQDSLKKKIKERKKDHLEKAKSSVVNLGTDNCAQQIPSLIVLMRIRRVNYANFTAALSCDWNFVENYNYADGGRLWIFWRKHLLFSILSCCDQAISIIGTVSGHSTTITAVYGSNLGVSRRALWDYLHTVENVIGSSPWLIGGDFNIIAKAEESSDFDVMGVHCTPDMKDFQDCLEGLDLMDHPFLGPPFIWSNKQEDGFLARKLDRILVNDQWLLDFPESFVEFKAQGVSDHCLGLLWTHKGAMAMRPRPFKVRTKRNELDQMQIRHLSLSNLRSIDEERRIHADLVDLEIAESDFFRQRAKTYDSFEGMAAELVGYFTNLIGSPDPLVKGCSAGNLRNLLNYSLPEDVATYLIKEVTAWDIVGSDFIAVVRPISSCSVVYKTITRILVNRLTPYFSGMISHNQSAFVKGRNIVDNTLLAQEVVKGYSRKSLSPICAIKIDLQKAFDSVSWSFLYSVLEAMGVPSAFCNWIKVCISTPMYSVCLNGSLVGFFKGARGVRQGDLLSPYLFVIVMNVLSSFLNAAARQRIFRFHPKCKRLSLTHLCFADDLLVFCHGSLESILGVLSTLESFYELSGLKLNAMKIKLYACGLNDNLLNRIQLATGFRVAHLPVRYLGVPLVTRKLTSKDCDALLERIKGKLSQWSTKKLSFGGRLQLVKTVLFSIFNYWSRQLILPKGIIMDIERICMRFFWKGCDSPARGARVGWSQICSLKSEGGLGLRDLVLWNKTCCLLLIKNILANNGSLWIAWLHEYCFTNVSFWDIDCKSHFSWIMKKLLRLRDEARRLFPPGTVWGQIKGRWIWDNTRVSREKVNWHIIVWFPGHIPKFSLISWMVFLNRLPTKDWLARFGLILETDCTVCGSDLESRDHLFTGCFFAKEVWRSISVSCEICYDMQTWDECLNWLVVNLKGKSLWVQILKLAWSGFLYYIWEERNHRCFRGYTRSANTIVYRIKEVVKIKLYRNYIHRIDDANRFLFTNWGLI</sequence>
<dbReference type="EMBL" id="VEPZ02000491">
    <property type="protein sequence ID" value="KAE8723998.1"/>
    <property type="molecule type" value="Genomic_DNA"/>
</dbReference>
<dbReference type="InterPro" id="IPR043502">
    <property type="entry name" value="DNA/RNA_pol_sf"/>
</dbReference>